<reference evidence="3" key="1">
    <citation type="submission" date="2018-08" db="EMBL/GenBank/DDBJ databases">
        <authorList>
            <person name="Jin W."/>
            <person name="Wang H."/>
            <person name="Yang Y."/>
            <person name="Li M."/>
            <person name="Liu J."/>
        </authorList>
    </citation>
    <scope>NUCLEOTIDE SEQUENCE</scope>
    <source>
        <strain evidence="3">AESS21</strain>
    </source>
</reference>
<feature type="chain" id="PRO_5037544753" evidence="2">
    <location>
        <begin position="33"/>
        <end position="465"/>
    </location>
</feature>
<evidence type="ECO:0000313" key="4">
    <source>
        <dbReference type="Proteomes" id="UP000705379"/>
    </source>
</evidence>
<feature type="signal peptide" evidence="2">
    <location>
        <begin position="1"/>
        <end position="32"/>
    </location>
</feature>
<feature type="region of interest" description="Disordered" evidence="1">
    <location>
        <begin position="354"/>
        <end position="373"/>
    </location>
</feature>
<evidence type="ECO:0000313" key="3">
    <source>
        <dbReference type="EMBL" id="MBS8259096.1"/>
    </source>
</evidence>
<gene>
    <name evidence="3" type="ORF">DYI23_02590</name>
</gene>
<dbReference type="AlphaFoldDB" id="A0A944CBG5"/>
<reference evidence="3" key="2">
    <citation type="journal article" date="2021" name="Microorganisms">
        <title>Bacterial Dimethylsulfoniopropionate Biosynthesis in the East China Sea.</title>
        <authorList>
            <person name="Liu J."/>
            <person name="Zhang Y."/>
            <person name="Liu J."/>
            <person name="Zhong H."/>
            <person name="Williams B.T."/>
            <person name="Zheng Y."/>
            <person name="Curson A.R.J."/>
            <person name="Sun C."/>
            <person name="Sun H."/>
            <person name="Song D."/>
            <person name="Wagner Mackenzie B."/>
            <person name="Bermejo Martinez A."/>
            <person name="Todd J.D."/>
            <person name="Zhang X.H."/>
        </authorList>
    </citation>
    <scope>NUCLEOTIDE SEQUENCE</scope>
    <source>
        <strain evidence="3">AESS21</strain>
    </source>
</reference>
<keyword evidence="2" id="KW-0732">Signal</keyword>
<evidence type="ECO:0000256" key="2">
    <source>
        <dbReference type="SAM" id="SignalP"/>
    </source>
</evidence>
<accession>A0A944CBG5</accession>
<dbReference type="InterPro" id="IPR021293">
    <property type="entry name" value="DUF2865"/>
</dbReference>
<dbReference type="EMBL" id="QTKU01000001">
    <property type="protein sequence ID" value="MBS8259096.1"/>
    <property type="molecule type" value="Genomic_DNA"/>
</dbReference>
<protein>
    <submittedName>
        <fullName evidence="3">DUF2865 domain-containing protein</fullName>
    </submittedName>
</protein>
<evidence type="ECO:0000256" key="1">
    <source>
        <dbReference type="SAM" id="MobiDB-lite"/>
    </source>
</evidence>
<dbReference type="Proteomes" id="UP000705379">
    <property type="component" value="Unassembled WGS sequence"/>
</dbReference>
<feature type="region of interest" description="Disordered" evidence="1">
    <location>
        <begin position="111"/>
        <end position="130"/>
    </location>
</feature>
<dbReference type="Pfam" id="PF11064">
    <property type="entry name" value="DUF2865"/>
    <property type="match status" value="1"/>
</dbReference>
<name>A0A944CBG5_9HYPH</name>
<organism evidence="3 4">
    <name type="scientific">Roseibium polysiphoniae</name>
    <dbReference type="NCBI Taxonomy" id="2571221"/>
    <lineage>
        <taxon>Bacteria</taxon>
        <taxon>Pseudomonadati</taxon>
        <taxon>Pseudomonadota</taxon>
        <taxon>Alphaproteobacteria</taxon>
        <taxon>Hyphomicrobiales</taxon>
        <taxon>Stappiaceae</taxon>
        <taxon>Roseibium</taxon>
    </lineage>
</organism>
<proteinExistence type="predicted"/>
<feature type="compositionally biased region" description="Polar residues" evidence="1">
    <location>
        <begin position="114"/>
        <end position="123"/>
    </location>
</feature>
<comment type="caution">
    <text evidence="3">The sequence shown here is derived from an EMBL/GenBank/DDBJ whole genome shotgun (WGS) entry which is preliminary data.</text>
</comment>
<sequence length="465" mass="50355">MRSEWQVRRLFGASRSALVLVAVMCASTAAEAATCAAIRAELASLGKSSSRSVSPAAQKWQTAQRQQSKAIAAAERDARFFRCDSAPQSPKCQGLGNKIKRMQKNLRAIDRKLAQSSGPSKNNVESRRRRLQASLAAQKCNAPKPARTAKTDSGGNGFFGKIFDKKVEQPAAATDQNYRTLPNGLVVQRPRRDLLLARSNDQDLTQLKSRASLARETRSNRTRIPSGGTFRTLCVRTCDGYFFPVSFSTGQSQFADDAARCGEICPAAPTELFVHRNPGGLADEMISLAGIPYAETENAYRYKTEFVQNCSCRDSQNTATESKMTPLAGHNSGAWTNEDGRVQVSLRLDGPAPFFDGNAAPTRSSWSQDPLLPDQLPRGTDPATRMDLEGGFNAAIRIDEDTEEAGVAAAAGDTASDELPLLTSRAAQKASASEPVFTKLEEKDQTRQAPSGPIRVVGPEYFVAQ</sequence>